<organism evidence="2 3">
    <name type="scientific">Exiguobacterium alkaliphilum</name>
    <dbReference type="NCBI Taxonomy" id="1428684"/>
    <lineage>
        <taxon>Bacteria</taxon>
        <taxon>Bacillati</taxon>
        <taxon>Bacillota</taxon>
        <taxon>Bacilli</taxon>
        <taxon>Bacillales</taxon>
        <taxon>Bacillales Family XII. Incertae Sedis</taxon>
        <taxon>Exiguobacterium</taxon>
    </lineage>
</organism>
<evidence type="ECO:0008006" key="4">
    <source>
        <dbReference type="Google" id="ProtNLM"/>
    </source>
</evidence>
<sequence length="157" mass="18079">MKRVIIQSVSSIILYILMAFTIASFASTVTHSLAALQSGVFVLEFNFLPFLLLIIFFIVWTIYSFRTRPNQQMSFGQWSVRMTEFSEVDEREALITAKATKAAYVSFSISVPLSMLTFFFYPLFQTAWPTYPVFALVSTLIIANLVYMTTWIRAYTR</sequence>
<feature type="transmembrane region" description="Helical" evidence="1">
    <location>
        <begin position="102"/>
        <end position="124"/>
    </location>
</feature>
<feature type="transmembrane region" description="Helical" evidence="1">
    <location>
        <begin position="130"/>
        <end position="152"/>
    </location>
</feature>
<keyword evidence="1" id="KW-0472">Membrane</keyword>
<gene>
    <name evidence="2" type="ORF">NQG31_08305</name>
</gene>
<keyword evidence="1" id="KW-0812">Transmembrane</keyword>
<evidence type="ECO:0000313" key="2">
    <source>
        <dbReference type="EMBL" id="MCT4795545.1"/>
    </source>
</evidence>
<dbReference type="RefSeq" id="WP_034817583.1">
    <property type="nucleotide sequence ID" value="NZ_CP073101.1"/>
</dbReference>
<name>A0ABT2KYR8_9BACL</name>
<evidence type="ECO:0000313" key="3">
    <source>
        <dbReference type="Proteomes" id="UP001206821"/>
    </source>
</evidence>
<accession>A0ABT2KYR8</accession>
<protein>
    <recommendedName>
        <fullName evidence="4">DUF3169 family protein</fullName>
    </recommendedName>
</protein>
<reference evidence="2 3" key="1">
    <citation type="submission" date="2022-07" db="EMBL/GenBank/DDBJ databases">
        <title>Genomic and pangenome structural analysis of the polyextremophile Exiguobacterium.</title>
        <authorList>
            <person name="Shen L."/>
        </authorList>
    </citation>
    <scope>NUCLEOTIDE SEQUENCE [LARGE SCALE GENOMIC DNA]</scope>
    <source>
        <strain evidence="2 3">12_1</strain>
    </source>
</reference>
<feature type="transmembrane region" description="Helical" evidence="1">
    <location>
        <begin position="47"/>
        <end position="65"/>
    </location>
</feature>
<keyword evidence="1" id="KW-1133">Transmembrane helix</keyword>
<feature type="transmembrane region" description="Helical" evidence="1">
    <location>
        <begin position="12"/>
        <end position="35"/>
    </location>
</feature>
<keyword evidence="3" id="KW-1185">Reference proteome</keyword>
<comment type="caution">
    <text evidence="2">The sequence shown here is derived from an EMBL/GenBank/DDBJ whole genome shotgun (WGS) entry which is preliminary data.</text>
</comment>
<proteinExistence type="predicted"/>
<dbReference type="EMBL" id="JANIEK010000028">
    <property type="protein sequence ID" value="MCT4795545.1"/>
    <property type="molecule type" value="Genomic_DNA"/>
</dbReference>
<dbReference type="Proteomes" id="UP001206821">
    <property type="component" value="Unassembled WGS sequence"/>
</dbReference>
<evidence type="ECO:0000256" key="1">
    <source>
        <dbReference type="SAM" id="Phobius"/>
    </source>
</evidence>